<evidence type="ECO:0000313" key="3">
    <source>
        <dbReference type="Proteomes" id="UP000548867"/>
    </source>
</evidence>
<evidence type="ECO:0008006" key="4">
    <source>
        <dbReference type="Google" id="ProtNLM"/>
    </source>
</evidence>
<reference evidence="2 3" key="1">
    <citation type="submission" date="2020-08" db="EMBL/GenBank/DDBJ databases">
        <title>Genomic Encyclopedia of Type Strains, Phase IV (KMG-IV): sequencing the most valuable type-strain genomes for metagenomic binning, comparative biology and taxonomic classification.</title>
        <authorList>
            <person name="Goeker M."/>
        </authorList>
    </citation>
    <scope>NUCLEOTIDE SEQUENCE [LARGE SCALE GENOMIC DNA]</scope>
    <source>
        <strain evidence="2 3">DSM 27057</strain>
    </source>
</reference>
<keyword evidence="3" id="KW-1185">Reference proteome</keyword>
<organism evidence="2 3">
    <name type="scientific">Novosphingobium sediminicola</name>
    <dbReference type="NCBI Taxonomy" id="563162"/>
    <lineage>
        <taxon>Bacteria</taxon>
        <taxon>Pseudomonadati</taxon>
        <taxon>Pseudomonadota</taxon>
        <taxon>Alphaproteobacteria</taxon>
        <taxon>Sphingomonadales</taxon>
        <taxon>Sphingomonadaceae</taxon>
        <taxon>Novosphingobium</taxon>
    </lineage>
</organism>
<dbReference type="Proteomes" id="UP000548867">
    <property type="component" value="Unassembled WGS sequence"/>
</dbReference>
<feature type="compositionally biased region" description="Basic and acidic residues" evidence="1">
    <location>
        <begin position="103"/>
        <end position="113"/>
    </location>
</feature>
<dbReference type="RefSeq" id="WP_183621559.1">
    <property type="nucleotide sequence ID" value="NZ_JACIDX010000001.1"/>
</dbReference>
<evidence type="ECO:0000256" key="1">
    <source>
        <dbReference type="SAM" id="MobiDB-lite"/>
    </source>
</evidence>
<accession>A0A7W6CKI6</accession>
<name>A0A7W6CKI6_9SPHN</name>
<sequence>MLLNTIDDTVVYVPRAERISFDLMVRYRSLEDRGPTLLKNLTCGGARVEGVAGLRCGDKVTLCLPSLAPKEATVVWLLDLSAGLEFDRPLHPDIFEEMVLRHASQRERSETDRLTQINNRYDRDEEEELPN</sequence>
<evidence type="ECO:0000313" key="2">
    <source>
        <dbReference type="EMBL" id="MBB3953122.1"/>
    </source>
</evidence>
<feature type="region of interest" description="Disordered" evidence="1">
    <location>
        <begin position="103"/>
        <end position="131"/>
    </location>
</feature>
<dbReference type="AlphaFoldDB" id="A0A7W6CKI6"/>
<protein>
    <recommendedName>
        <fullName evidence="4">PilZ domain-containing protein</fullName>
    </recommendedName>
</protein>
<gene>
    <name evidence="2" type="ORF">GGR38_000034</name>
</gene>
<comment type="caution">
    <text evidence="2">The sequence shown here is derived from an EMBL/GenBank/DDBJ whole genome shotgun (WGS) entry which is preliminary data.</text>
</comment>
<dbReference type="EMBL" id="JACIDX010000001">
    <property type="protein sequence ID" value="MBB3953122.1"/>
    <property type="molecule type" value="Genomic_DNA"/>
</dbReference>
<proteinExistence type="predicted"/>